<comment type="subcellular location">
    <subcellularLocation>
        <location evidence="1">Cell outer membrane</location>
        <topology evidence="1">Multi-pass membrane protein</topology>
    </subcellularLocation>
</comment>
<evidence type="ECO:0000313" key="14">
    <source>
        <dbReference type="Proteomes" id="UP000190837"/>
    </source>
</evidence>
<evidence type="ECO:0000256" key="2">
    <source>
        <dbReference type="ARBA" id="ARBA00011233"/>
    </source>
</evidence>
<protein>
    <submittedName>
        <fullName evidence="13">Porin, Gram-negative type</fullName>
    </submittedName>
</protein>
<keyword evidence="3" id="KW-0813">Transport</keyword>
<dbReference type="RefSeq" id="WP_004141178.1">
    <property type="nucleotide sequence ID" value="NZ_CAUPBE010000005.1"/>
</dbReference>
<dbReference type="PRINTS" id="PR00182">
    <property type="entry name" value="ECOLNEIPORIN"/>
</dbReference>
<keyword evidence="6 11" id="KW-0732">Signal</keyword>
<dbReference type="Gene3D" id="2.40.160.10">
    <property type="entry name" value="Porin"/>
    <property type="match status" value="1"/>
</dbReference>
<dbReference type="PANTHER" id="PTHR34501:SF9">
    <property type="entry name" value="MAJOR OUTER MEMBRANE PROTEIN P.IA"/>
    <property type="match status" value="1"/>
</dbReference>
<evidence type="ECO:0000259" key="12">
    <source>
        <dbReference type="Pfam" id="PF13609"/>
    </source>
</evidence>
<dbReference type="InterPro" id="IPR033900">
    <property type="entry name" value="Gram_neg_porin_domain"/>
</dbReference>
<dbReference type="InterPro" id="IPR023614">
    <property type="entry name" value="Porin_dom_sf"/>
</dbReference>
<keyword evidence="7" id="KW-0406">Ion transport</keyword>
<feature type="domain" description="Porin" evidence="12">
    <location>
        <begin position="7"/>
        <end position="288"/>
    </location>
</feature>
<dbReference type="InterPro" id="IPR002299">
    <property type="entry name" value="Porin_Neis"/>
</dbReference>
<keyword evidence="9" id="KW-0472">Membrane</keyword>
<keyword evidence="8" id="KW-0626">Porin</keyword>
<dbReference type="PRINTS" id="PR00184">
    <property type="entry name" value="NEISSPPORIN"/>
</dbReference>
<keyword evidence="4" id="KW-1134">Transmembrane beta strand</keyword>
<comment type="subunit">
    <text evidence="2">Homotrimer.</text>
</comment>
<dbReference type="InterPro" id="IPR001702">
    <property type="entry name" value="Porin_Gram-ve"/>
</dbReference>
<sequence>MKKSLIALGVLAAVVGVAQAENTTTLYGSMAHSVVVAKKFNGDKKNNWDLDRSVARFGIRGTEDLSSGLQAFYRFEFNAYDNGLSGKEGTRYAYLGLRGDFGTLTLGRQDTLFKQATSFNDNFQDVYFGEFHHGPNRLSKVISYVSPDMSGFKLGASMVLDGDNSVITTSDSRGIDAWEAAAFYDANGIFAGGAYQSRDAGRKTDKYYGGSVGYKNDTFKVGFGYEKQDKADSYYNLAGEYYLGNNTFRAGFGYDDNKGKNDWFEYALGYQYNLSERTYTWVEGAYYDPRAKGVDENYKVVVGVRHDF</sequence>
<evidence type="ECO:0000256" key="6">
    <source>
        <dbReference type="ARBA" id="ARBA00022729"/>
    </source>
</evidence>
<dbReference type="Pfam" id="PF13609">
    <property type="entry name" value="Porin_4"/>
    <property type="match status" value="1"/>
</dbReference>
<dbReference type="Proteomes" id="UP000190837">
    <property type="component" value="Unassembled WGS sequence"/>
</dbReference>
<accession>A0A1C3NEJ5</accession>
<dbReference type="GeneID" id="84788573"/>
<evidence type="ECO:0000256" key="4">
    <source>
        <dbReference type="ARBA" id="ARBA00022452"/>
    </source>
</evidence>
<name>A0A1C3NEJ5_9GAMM</name>
<gene>
    <name evidence="13" type="ORF">CHUV0807_0819</name>
</gene>
<evidence type="ECO:0000256" key="8">
    <source>
        <dbReference type="ARBA" id="ARBA00023114"/>
    </source>
</evidence>
<dbReference type="SUPFAM" id="SSF56935">
    <property type="entry name" value="Porins"/>
    <property type="match status" value="1"/>
</dbReference>
<dbReference type="PANTHER" id="PTHR34501">
    <property type="entry name" value="PROTEIN YDDL-RELATED"/>
    <property type="match status" value="1"/>
</dbReference>
<keyword evidence="10" id="KW-0998">Cell outer membrane</keyword>
<evidence type="ECO:0000256" key="5">
    <source>
        <dbReference type="ARBA" id="ARBA00022692"/>
    </source>
</evidence>
<dbReference type="CDD" id="cd00342">
    <property type="entry name" value="gram_neg_porins"/>
    <property type="match status" value="1"/>
</dbReference>
<dbReference type="EMBL" id="FKLO01000033">
    <property type="protein sequence ID" value="SBV31016.1"/>
    <property type="molecule type" value="Genomic_DNA"/>
</dbReference>
<organism evidence="13 14">
    <name type="scientific">Cardiobacterium hominis</name>
    <dbReference type="NCBI Taxonomy" id="2718"/>
    <lineage>
        <taxon>Bacteria</taxon>
        <taxon>Pseudomonadati</taxon>
        <taxon>Pseudomonadota</taxon>
        <taxon>Gammaproteobacteria</taxon>
        <taxon>Cardiobacteriales</taxon>
        <taxon>Cardiobacteriaceae</taxon>
        <taxon>Cardiobacterium</taxon>
    </lineage>
</organism>
<dbReference type="AlphaFoldDB" id="A0A1C3NEJ5"/>
<evidence type="ECO:0000256" key="10">
    <source>
        <dbReference type="ARBA" id="ARBA00023237"/>
    </source>
</evidence>
<feature type="chain" id="PRO_5008678932" evidence="11">
    <location>
        <begin position="21"/>
        <end position="308"/>
    </location>
</feature>
<dbReference type="OMA" id="PKIHSFG"/>
<evidence type="ECO:0000313" key="13">
    <source>
        <dbReference type="EMBL" id="SBV31016.1"/>
    </source>
</evidence>
<reference evidence="14" key="1">
    <citation type="submission" date="2016-04" db="EMBL/GenBank/DDBJ databases">
        <authorList>
            <person name="Tagini F."/>
        </authorList>
    </citation>
    <scope>NUCLEOTIDE SEQUENCE [LARGE SCALE GENOMIC DNA]</scope>
    <source>
        <strain evidence="14">CHUV0807</strain>
    </source>
</reference>
<evidence type="ECO:0000256" key="3">
    <source>
        <dbReference type="ARBA" id="ARBA00022448"/>
    </source>
</evidence>
<evidence type="ECO:0000256" key="9">
    <source>
        <dbReference type="ARBA" id="ARBA00023136"/>
    </source>
</evidence>
<keyword evidence="5" id="KW-0812">Transmembrane</keyword>
<evidence type="ECO:0000256" key="1">
    <source>
        <dbReference type="ARBA" id="ARBA00004571"/>
    </source>
</evidence>
<evidence type="ECO:0000256" key="7">
    <source>
        <dbReference type="ARBA" id="ARBA00023065"/>
    </source>
</evidence>
<dbReference type="GO" id="GO:0009279">
    <property type="term" value="C:cell outer membrane"/>
    <property type="evidence" value="ECO:0007669"/>
    <property type="project" value="UniProtKB-SubCell"/>
</dbReference>
<feature type="signal peptide" evidence="11">
    <location>
        <begin position="1"/>
        <end position="20"/>
    </location>
</feature>
<dbReference type="GO" id="GO:0015288">
    <property type="term" value="F:porin activity"/>
    <property type="evidence" value="ECO:0007669"/>
    <property type="project" value="UniProtKB-KW"/>
</dbReference>
<dbReference type="GO" id="GO:0034220">
    <property type="term" value="P:monoatomic ion transmembrane transport"/>
    <property type="evidence" value="ECO:0007669"/>
    <property type="project" value="InterPro"/>
</dbReference>
<proteinExistence type="predicted"/>
<dbReference type="GO" id="GO:0046930">
    <property type="term" value="C:pore complex"/>
    <property type="evidence" value="ECO:0007669"/>
    <property type="project" value="UniProtKB-KW"/>
</dbReference>
<evidence type="ECO:0000256" key="11">
    <source>
        <dbReference type="SAM" id="SignalP"/>
    </source>
</evidence>
<dbReference type="InterPro" id="IPR050298">
    <property type="entry name" value="Gram-neg_bact_OMP"/>
</dbReference>